<feature type="region of interest" description="Disordered" evidence="1">
    <location>
        <begin position="582"/>
        <end position="622"/>
    </location>
</feature>
<gene>
    <name evidence="3" type="ORF">TEK04_14890</name>
</gene>
<name>A0ABU8DVZ3_9ACTN</name>
<reference evidence="3 4" key="1">
    <citation type="submission" date="2024-03" db="EMBL/GenBank/DDBJ databases">
        <title>Draft genome sequence of Klenkia sp. LSe6-5.</title>
        <authorList>
            <person name="Duangmal K."/>
            <person name="Chantavorakit T."/>
        </authorList>
    </citation>
    <scope>NUCLEOTIDE SEQUENCE [LARGE SCALE GENOMIC DNA]</scope>
    <source>
        <strain evidence="3 4">LSe6-5</strain>
    </source>
</reference>
<feature type="compositionally biased region" description="Pro residues" evidence="1">
    <location>
        <begin position="587"/>
        <end position="603"/>
    </location>
</feature>
<dbReference type="Pfam" id="PF00563">
    <property type="entry name" value="EAL"/>
    <property type="match status" value="1"/>
</dbReference>
<dbReference type="Pfam" id="PF13185">
    <property type="entry name" value="GAF_2"/>
    <property type="match status" value="1"/>
</dbReference>
<dbReference type="InterPro" id="IPR001633">
    <property type="entry name" value="EAL_dom"/>
</dbReference>
<dbReference type="EMBL" id="JBAPLU010000016">
    <property type="protein sequence ID" value="MEI4273012.1"/>
    <property type="molecule type" value="Genomic_DNA"/>
</dbReference>
<dbReference type="InterPro" id="IPR003018">
    <property type="entry name" value="GAF"/>
</dbReference>
<evidence type="ECO:0000313" key="4">
    <source>
        <dbReference type="Proteomes" id="UP001361570"/>
    </source>
</evidence>
<accession>A0ABU8DVZ3</accession>
<protein>
    <submittedName>
        <fullName evidence="3">EAL domain-containing protein</fullName>
    </submittedName>
</protein>
<dbReference type="PANTHER" id="PTHR33121">
    <property type="entry name" value="CYCLIC DI-GMP PHOSPHODIESTERASE PDEF"/>
    <property type="match status" value="1"/>
</dbReference>
<dbReference type="SMART" id="SM00052">
    <property type="entry name" value="EAL"/>
    <property type="match status" value="1"/>
</dbReference>
<evidence type="ECO:0000259" key="2">
    <source>
        <dbReference type="PROSITE" id="PS50883"/>
    </source>
</evidence>
<proteinExistence type="predicted"/>
<dbReference type="CDD" id="cd01948">
    <property type="entry name" value="EAL"/>
    <property type="match status" value="1"/>
</dbReference>
<dbReference type="RefSeq" id="WP_336405137.1">
    <property type="nucleotide sequence ID" value="NZ_JBAPLU010000016.1"/>
</dbReference>
<evidence type="ECO:0000313" key="3">
    <source>
        <dbReference type="EMBL" id="MEI4273012.1"/>
    </source>
</evidence>
<dbReference type="SUPFAM" id="SSF141868">
    <property type="entry name" value="EAL domain-like"/>
    <property type="match status" value="1"/>
</dbReference>
<dbReference type="PANTHER" id="PTHR33121:SF15">
    <property type="entry name" value="BLUE LIGHT- AND TEMPERATURE-REGULATED ANTIREPRESSOR BLUF"/>
    <property type="match status" value="1"/>
</dbReference>
<comment type="caution">
    <text evidence="3">The sequence shown here is derived from an EMBL/GenBank/DDBJ whole genome shotgun (WGS) entry which is preliminary data.</text>
</comment>
<dbReference type="SMART" id="SM00065">
    <property type="entry name" value="GAF"/>
    <property type="match status" value="2"/>
</dbReference>
<dbReference type="InterPro" id="IPR050706">
    <property type="entry name" value="Cyclic-di-GMP_PDE-like"/>
</dbReference>
<evidence type="ECO:0000256" key="1">
    <source>
        <dbReference type="SAM" id="MobiDB-lite"/>
    </source>
</evidence>
<dbReference type="Gene3D" id="3.20.20.450">
    <property type="entry name" value="EAL domain"/>
    <property type="match status" value="1"/>
</dbReference>
<keyword evidence="4" id="KW-1185">Reference proteome</keyword>
<sequence>MQVVRADPTPPTVSTCTPEVLQALQAMVAIAEVPGEPGILDELVTSARTLLGARFGIALLVGPDGSPTVMSHQGMTTGEVAAVPHLPGPVGLVGVVLAGQVLRLERMSDHPGSVGLPTGHVAMGALLASPLTVDDAVLGGLYLTRSPGEPAFTAEDETAVRALTRMAGLVVAVRRRITGRRQVLDGLATMGLGLSETSEHPRAGLGGAIDSLLEAARTALGVDVALLSRIGAGEQTVTHVSTGPDAPPLAPGTCFPADEGYCGAMLRGDLPSSVPDTAHHPISAGLAMTAELGVGSYNGVPVTLSDGRVHGTLCTLDRSPTSERDSRARTDSLEVLARLVALHVDRHQADADRRAGDRALLAPLLDGSRRVTVLQPIVDLRSGAAVGHEALSRFTDVHGGALRPDLVFAEAARLDLGVRLEQHALASALQLLPRIPAPAYLSVNLSPSALADPATHDLLSGVPADRLVVEITEHDAVLDYPALARLLGPLRGRGMRIAVDDAGAGFASLQHITQLRPDVVKLDIAFVRDVDTDRNRRAVARALIAYCAETGAVLVAEGVETPAERDHLVALGAVLGQGYLLGRPRPVDPGPPGPRSAPRPAAPRPTASRPTPPRPALTTTAG</sequence>
<feature type="domain" description="EAL" evidence="2">
    <location>
        <begin position="353"/>
        <end position="598"/>
    </location>
</feature>
<dbReference type="Proteomes" id="UP001361570">
    <property type="component" value="Unassembled WGS sequence"/>
</dbReference>
<dbReference type="SUPFAM" id="SSF55781">
    <property type="entry name" value="GAF domain-like"/>
    <property type="match status" value="2"/>
</dbReference>
<dbReference type="InterPro" id="IPR035919">
    <property type="entry name" value="EAL_sf"/>
</dbReference>
<dbReference type="Gene3D" id="3.30.450.40">
    <property type="match status" value="2"/>
</dbReference>
<organism evidence="3 4">
    <name type="scientific">Klenkia sesuvii</name>
    <dbReference type="NCBI Taxonomy" id="3103137"/>
    <lineage>
        <taxon>Bacteria</taxon>
        <taxon>Bacillati</taxon>
        <taxon>Actinomycetota</taxon>
        <taxon>Actinomycetes</taxon>
        <taxon>Geodermatophilales</taxon>
        <taxon>Geodermatophilaceae</taxon>
        <taxon>Klenkia</taxon>
    </lineage>
</organism>
<dbReference type="PROSITE" id="PS50883">
    <property type="entry name" value="EAL"/>
    <property type="match status" value="1"/>
</dbReference>
<dbReference type="InterPro" id="IPR029016">
    <property type="entry name" value="GAF-like_dom_sf"/>
</dbReference>
<dbReference type="Pfam" id="PF01590">
    <property type="entry name" value="GAF"/>
    <property type="match status" value="1"/>
</dbReference>